<accession>A0A640VVS4</accession>
<dbReference type="Pfam" id="PF01418">
    <property type="entry name" value="HTH_6"/>
    <property type="match status" value="1"/>
</dbReference>
<keyword evidence="6" id="KW-1185">Reference proteome</keyword>
<dbReference type="InterPro" id="IPR047640">
    <property type="entry name" value="RpiR-like"/>
</dbReference>
<evidence type="ECO:0000259" key="4">
    <source>
        <dbReference type="PROSITE" id="PS51071"/>
    </source>
</evidence>
<dbReference type="GO" id="GO:1901135">
    <property type="term" value="P:carbohydrate derivative metabolic process"/>
    <property type="evidence" value="ECO:0007669"/>
    <property type="project" value="InterPro"/>
</dbReference>
<dbReference type="CDD" id="cd05013">
    <property type="entry name" value="SIS_RpiR"/>
    <property type="match status" value="1"/>
</dbReference>
<keyword evidence="1" id="KW-0805">Transcription regulation</keyword>
<dbReference type="Gene3D" id="3.40.50.10490">
    <property type="entry name" value="Glucose-6-phosphate isomerase like protein, domain 1"/>
    <property type="match status" value="1"/>
</dbReference>
<dbReference type="InterPro" id="IPR009057">
    <property type="entry name" value="Homeodomain-like_sf"/>
</dbReference>
<dbReference type="InterPro" id="IPR035472">
    <property type="entry name" value="RpiR-like_SIS"/>
</dbReference>
<keyword evidence="3" id="KW-0804">Transcription</keyword>
<dbReference type="AlphaFoldDB" id="A0A640VVS4"/>
<dbReference type="InterPro" id="IPR001347">
    <property type="entry name" value="SIS_dom"/>
</dbReference>
<dbReference type="GO" id="GO:0003700">
    <property type="term" value="F:DNA-binding transcription factor activity"/>
    <property type="evidence" value="ECO:0007669"/>
    <property type="project" value="InterPro"/>
</dbReference>
<dbReference type="GO" id="GO:0097367">
    <property type="term" value="F:carbohydrate derivative binding"/>
    <property type="evidence" value="ECO:0007669"/>
    <property type="project" value="InterPro"/>
</dbReference>
<dbReference type="InterPro" id="IPR000281">
    <property type="entry name" value="HTH_RpiR"/>
</dbReference>
<keyword evidence="2" id="KW-0238">DNA-binding</keyword>
<organism evidence="5 6">
    <name type="scientific">Roseobacter cerasinus</name>
    <dbReference type="NCBI Taxonomy" id="2602289"/>
    <lineage>
        <taxon>Bacteria</taxon>
        <taxon>Pseudomonadati</taxon>
        <taxon>Pseudomonadota</taxon>
        <taxon>Alphaproteobacteria</taxon>
        <taxon>Rhodobacterales</taxon>
        <taxon>Roseobacteraceae</taxon>
        <taxon>Roseobacter</taxon>
    </lineage>
</organism>
<dbReference type="PANTHER" id="PTHR30514:SF18">
    <property type="entry name" value="RPIR-FAMILY TRANSCRIPTIONAL REGULATOR"/>
    <property type="match status" value="1"/>
</dbReference>
<dbReference type="InterPro" id="IPR046348">
    <property type="entry name" value="SIS_dom_sf"/>
</dbReference>
<name>A0A640VVS4_9RHOB</name>
<dbReference type="InterPro" id="IPR036388">
    <property type="entry name" value="WH-like_DNA-bd_sf"/>
</dbReference>
<comment type="caution">
    <text evidence="5">The sequence shown here is derived from an EMBL/GenBank/DDBJ whole genome shotgun (WGS) entry which is preliminary data.</text>
</comment>
<sequence length="285" mass="31911">MQIVQIKKKIEQASDSFTAGERKLAAAILSDYPYAGLSSIQDLAARSEVSAPSISRFMTKIGLTGYQEFQRSLIAELKDGDRSPVEVHERGRHIEGDFLSDFLAKASAQMAIAGDAITEEQFNRVCALLANPKHNVYVIGGRISDTIAAHLSFHLRQARRGVFHLPSDPESWPEYLLRMKPVDVFFVVDFRRYQTSLAELAALARDARGARVMVMTDKWISPVARHATDVLPVPIESGTLWDTYSSALAITEAIVTRIAEDSWEQTRDRIESWDKLRVTTKDTTE</sequence>
<proteinExistence type="predicted"/>
<protein>
    <submittedName>
        <fullName evidence="5">RpiR family transcriptional regulator</fullName>
    </submittedName>
</protein>
<dbReference type="GO" id="GO:0003677">
    <property type="term" value="F:DNA binding"/>
    <property type="evidence" value="ECO:0007669"/>
    <property type="project" value="UniProtKB-KW"/>
</dbReference>
<dbReference type="SUPFAM" id="SSF53697">
    <property type="entry name" value="SIS domain"/>
    <property type="match status" value="1"/>
</dbReference>
<evidence type="ECO:0000313" key="5">
    <source>
        <dbReference type="EMBL" id="GFE52518.1"/>
    </source>
</evidence>
<dbReference type="PROSITE" id="PS51071">
    <property type="entry name" value="HTH_RPIR"/>
    <property type="match status" value="1"/>
</dbReference>
<dbReference type="SUPFAM" id="SSF46689">
    <property type="entry name" value="Homeodomain-like"/>
    <property type="match status" value="1"/>
</dbReference>
<dbReference type="RefSeq" id="WP_159981274.1">
    <property type="nucleotide sequence ID" value="NZ_BLIV01000014.1"/>
</dbReference>
<dbReference type="PANTHER" id="PTHR30514">
    <property type="entry name" value="GLUCOKINASE"/>
    <property type="match status" value="1"/>
</dbReference>
<dbReference type="Gene3D" id="1.10.10.10">
    <property type="entry name" value="Winged helix-like DNA-binding domain superfamily/Winged helix DNA-binding domain"/>
    <property type="match status" value="1"/>
</dbReference>
<dbReference type="Pfam" id="PF01380">
    <property type="entry name" value="SIS"/>
    <property type="match status" value="1"/>
</dbReference>
<dbReference type="EMBL" id="BLIV01000014">
    <property type="protein sequence ID" value="GFE52518.1"/>
    <property type="molecule type" value="Genomic_DNA"/>
</dbReference>
<feature type="domain" description="HTH rpiR-type" evidence="4">
    <location>
        <begin position="4"/>
        <end position="80"/>
    </location>
</feature>
<evidence type="ECO:0000313" key="6">
    <source>
        <dbReference type="Proteomes" id="UP000436522"/>
    </source>
</evidence>
<gene>
    <name evidence="5" type="ORF">So717_42710</name>
</gene>
<dbReference type="Proteomes" id="UP000436522">
    <property type="component" value="Unassembled WGS sequence"/>
</dbReference>
<evidence type="ECO:0000256" key="2">
    <source>
        <dbReference type="ARBA" id="ARBA00023125"/>
    </source>
</evidence>
<reference evidence="5 6" key="1">
    <citation type="submission" date="2019-12" db="EMBL/GenBank/DDBJ databases">
        <title>Roseobacter cerasinus sp. nov., isolated from seawater around aquaculture.</title>
        <authorList>
            <person name="Muramatsu S."/>
            <person name="Takabe Y."/>
            <person name="Mori K."/>
            <person name="Takaichi S."/>
            <person name="Hanada S."/>
        </authorList>
    </citation>
    <scope>NUCLEOTIDE SEQUENCE [LARGE SCALE GENOMIC DNA]</scope>
    <source>
        <strain evidence="5 6">AI77</strain>
    </source>
</reference>
<dbReference type="OrthoDB" id="3574600at2"/>
<evidence type="ECO:0000256" key="3">
    <source>
        <dbReference type="ARBA" id="ARBA00023163"/>
    </source>
</evidence>
<evidence type="ECO:0000256" key="1">
    <source>
        <dbReference type="ARBA" id="ARBA00023015"/>
    </source>
</evidence>